<feature type="region of interest" description="Disordered" evidence="1">
    <location>
        <begin position="43"/>
        <end position="112"/>
    </location>
</feature>
<dbReference type="EMBL" id="ABJB010848664">
    <property type="status" value="NOT_ANNOTATED_CDS"/>
    <property type="molecule type" value="Genomic_DNA"/>
</dbReference>
<reference evidence="3" key="1">
    <citation type="submission" date="2008-03" db="EMBL/GenBank/DDBJ databases">
        <title>Annotation of Ixodes scapularis.</title>
        <authorList>
            <consortium name="Ixodes scapularis Genome Project Consortium"/>
            <person name="Caler E."/>
            <person name="Hannick L.I."/>
            <person name="Bidwell S."/>
            <person name="Joardar V."/>
            <person name="Thiagarajan M."/>
            <person name="Amedeo P."/>
            <person name="Galinsky K.J."/>
            <person name="Schobel S."/>
            <person name="Inman J."/>
            <person name="Hostetler J."/>
            <person name="Miller J."/>
            <person name="Hammond M."/>
            <person name="Megy K."/>
            <person name="Lawson D."/>
            <person name="Kodira C."/>
            <person name="Sutton G."/>
            <person name="Meyer J."/>
            <person name="Hill C.A."/>
            <person name="Birren B."/>
            <person name="Nene V."/>
            <person name="Collins F."/>
            <person name="Alarcon-Chaidez F."/>
            <person name="Wikel S."/>
            <person name="Strausberg R."/>
        </authorList>
    </citation>
    <scope>NUCLEOTIDE SEQUENCE [LARGE SCALE GENOMIC DNA]</scope>
    <source>
        <strain evidence="3">Wikel</strain>
    </source>
</reference>
<evidence type="ECO:0000256" key="1">
    <source>
        <dbReference type="SAM" id="MobiDB-lite"/>
    </source>
</evidence>
<feature type="region of interest" description="Disordered" evidence="1">
    <location>
        <begin position="1"/>
        <end position="23"/>
    </location>
</feature>
<dbReference type="VEuPathDB" id="VectorBase:ISCW018524"/>
<reference evidence="2" key="2">
    <citation type="submission" date="2020-05" db="UniProtKB">
        <authorList>
            <consortium name="EnsemblMetazoa"/>
        </authorList>
    </citation>
    <scope>IDENTIFICATION</scope>
    <source>
        <strain evidence="2">wikel</strain>
    </source>
</reference>
<protein>
    <submittedName>
        <fullName evidence="2">Uncharacterized protein</fullName>
    </submittedName>
</protein>
<dbReference type="EnsemblMetazoa" id="ISCW018524-RA">
    <property type="protein sequence ID" value="ISCW018524-PA"/>
    <property type="gene ID" value="ISCW018524"/>
</dbReference>
<keyword evidence="3" id="KW-1185">Reference proteome</keyword>
<accession>A0A1S4LSG9</accession>
<proteinExistence type="predicted"/>
<name>A0A1S4LSG9_IXOSC</name>
<feature type="compositionally biased region" description="Basic and acidic residues" evidence="1">
    <location>
        <begin position="96"/>
        <end position="112"/>
    </location>
</feature>
<sequence>SRGEGVSTGLSFPPPSPTTRVVNGSRRAVTASLNQALCNLLLSSSPSANLSSPSCAARKSSRSRRERQSPQACALNQRPHRRPRPPPRRLRHELRLRRPEQPETENKYFPRL</sequence>
<feature type="compositionally biased region" description="Low complexity" evidence="1">
    <location>
        <begin position="43"/>
        <end position="58"/>
    </location>
</feature>
<dbReference type="Proteomes" id="UP000001555">
    <property type="component" value="Unassembled WGS sequence"/>
</dbReference>
<dbReference type="InParanoid" id="A0A1S4LSG9"/>
<organism evidence="2 3">
    <name type="scientific">Ixodes scapularis</name>
    <name type="common">Black-legged tick</name>
    <name type="synonym">Deer tick</name>
    <dbReference type="NCBI Taxonomy" id="6945"/>
    <lineage>
        <taxon>Eukaryota</taxon>
        <taxon>Metazoa</taxon>
        <taxon>Ecdysozoa</taxon>
        <taxon>Arthropoda</taxon>
        <taxon>Chelicerata</taxon>
        <taxon>Arachnida</taxon>
        <taxon>Acari</taxon>
        <taxon>Parasitiformes</taxon>
        <taxon>Ixodida</taxon>
        <taxon>Ixodoidea</taxon>
        <taxon>Ixodidae</taxon>
        <taxon>Ixodinae</taxon>
        <taxon>Ixodes</taxon>
    </lineage>
</organism>
<dbReference type="AlphaFoldDB" id="A0A1S4LSG9"/>
<evidence type="ECO:0000313" key="2">
    <source>
        <dbReference type="EnsemblMetazoa" id="ISCW018524-PA"/>
    </source>
</evidence>
<feature type="compositionally biased region" description="Basic residues" evidence="1">
    <location>
        <begin position="78"/>
        <end position="95"/>
    </location>
</feature>
<evidence type="ECO:0000313" key="3">
    <source>
        <dbReference type="Proteomes" id="UP000001555"/>
    </source>
</evidence>